<keyword evidence="3" id="KW-0812">Transmembrane</keyword>
<dbReference type="HOGENOM" id="CLU_770483_0_0_1"/>
<keyword evidence="2" id="KW-0732">Signal</keyword>
<feature type="chain" id="PRO_5004202536" evidence="2">
    <location>
        <begin position="21"/>
        <end position="360"/>
    </location>
</feature>
<name>Q248C5_TETTS</name>
<protein>
    <submittedName>
        <fullName evidence="3">Transmembrane protein, putative</fullName>
    </submittedName>
</protein>
<gene>
    <name evidence="3" type="ORF">TTHERM_00532440</name>
</gene>
<feature type="region of interest" description="Disordered" evidence="1">
    <location>
        <begin position="151"/>
        <end position="213"/>
    </location>
</feature>
<dbReference type="Proteomes" id="UP000009168">
    <property type="component" value="Unassembled WGS sequence"/>
</dbReference>
<evidence type="ECO:0000256" key="1">
    <source>
        <dbReference type="SAM" id="MobiDB-lite"/>
    </source>
</evidence>
<dbReference type="InParanoid" id="Q248C5"/>
<feature type="compositionally biased region" description="Polar residues" evidence="1">
    <location>
        <begin position="119"/>
        <end position="135"/>
    </location>
</feature>
<dbReference type="EMBL" id="GG662455">
    <property type="protein sequence ID" value="EAS04120.1"/>
    <property type="molecule type" value="Genomic_DNA"/>
</dbReference>
<feature type="compositionally biased region" description="Polar residues" evidence="1">
    <location>
        <begin position="151"/>
        <end position="197"/>
    </location>
</feature>
<feature type="signal peptide" evidence="2">
    <location>
        <begin position="1"/>
        <end position="20"/>
    </location>
</feature>
<dbReference type="RefSeq" id="XP_001024365.1">
    <property type="nucleotide sequence ID" value="XM_001024365.3"/>
</dbReference>
<dbReference type="KEGG" id="tet:TTHERM_00532440"/>
<accession>Q248C5</accession>
<proteinExistence type="predicted"/>
<sequence>MKSSAKLFLVLLITVCLIRAVPMLRKYKKQQQHLTPEFQKNQQLQILLQDPYDHFAEELAQNPFAKRPFDNQKEKRTFEENKLPIFVPPGQEKAFETVDQTNQQNVIEGDTNDTENDVIGNQTYDEENGQTADSQNQQELNNILSGSDLTEQAVSDTTQGGNSQAQQGIGSGDNQDQNSAFGGDPNLSQQESQQSTIQHHENEIPTENTNTQQTEVVEEADTFLTGSDLVNDSINDKVLGESDFSGSSVGSGDFNFPNQAFKGDDSITQTDAAESQIQHEQNGIPVETDLSVSNNVQSSQNQQMLFAQSEGNPNFNGEQAHEKESFLNGGIAVQNIVTKLSDEEKQLQQDEIDLEKNAFD</sequence>
<evidence type="ECO:0000256" key="2">
    <source>
        <dbReference type="SAM" id="SignalP"/>
    </source>
</evidence>
<reference evidence="4" key="1">
    <citation type="journal article" date="2006" name="PLoS Biol.">
        <title>Macronuclear genome sequence of the ciliate Tetrahymena thermophila, a model eukaryote.</title>
        <authorList>
            <person name="Eisen J.A."/>
            <person name="Coyne R.S."/>
            <person name="Wu M."/>
            <person name="Wu D."/>
            <person name="Thiagarajan M."/>
            <person name="Wortman J.R."/>
            <person name="Badger J.H."/>
            <person name="Ren Q."/>
            <person name="Amedeo P."/>
            <person name="Jones K.M."/>
            <person name="Tallon L.J."/>
            <person name="Delcher A.L."/>
            <person name="Salzberg S.L."/>
            <person name="Silva J.C."/>
            <person name="Haas B.J."/>
            <person name="Majoros W.H."/>
            <person name="Farzad M."/>
            <person name="Carlton J.M."/>
            <person name="Smith R.K. Jr."/>
            <person name="Garg J."/>
            <person name="Pearlman R.E."/>
            <person name="Karrer K.M."/>
            <person name="Sun L."/>
            <person name="Manning G."/>
            <person name="Elde N.C."/>
            <person name="Turkewitz A.P."/>
            <person name="Asai D.J."/>
            <person name="Wilkes D.E."/>
            <person name="Wang Y."/>
            <person name="Cai H."/>
            <person name="Collins K."/>
            <person name="Stewart B.A."/>
            <person name="Lee S.R."/>
            <person name="Wilamowska K."/>
            <person name="Weinberg Z."/>
            <person name="Ruzzo W.L."/>
            <person name="Wloga D."/>
            <person name="Gaertig J."/>
            <person name="Frankel J."/>
            <person name="Tsao C.-C."/>
            <person name="Gorovsky M.A."/>
            <person name="Keeling P.J."/>
            <person name="Waller R.F."/>
            <person name="Patron N.J."/>
            <person name="Cherry J.M."/>
            <person name="Stover N.A."/>
            <person name="Krieger C.J."/>
            <person name="del Toro C."/>
            <person name="Ryder H.F."/>
            <person name="Williamson S.C."/>
            <person name="Barbeau R.A."/>
            <person name="Hamilton E.P."/>
            <person name="Orias E."/>
        </authorList>
    </citation>
    <scope>NUCLEOTIDE SEQUENCE [LARGE SCALE GENOMIC DNA]</scope>
    <source>
        <strain evidence="4">SB210</strain>
    </source>
</reference>
<dbReference type="AlphaFoldDB" id="Q248C5"/>
<keyword evidence="4" id="KW-1185">Reference proteome</keyword>
<keyword evidence="3" id="KW-0472">Membrane</keyword>
<feature type="region of interest" description="Disordered" evidence="1">
    <location>
        <begin position="105"/>
        <end position="135"/>
    </location>
</feature>
<evidence type="ECO:0000313" key="4">
    <source>
        <dbReference type="Proteomes" id="UP000009168"/>
    </source>
</evidence>
<organism evidence="3 4">
    <name type="scientific">Tetrahymena thermophila (strain SB210)</name>
    <dbReference type="NCBI Taxonomy" id="312017"/>
    <lineage>
        <taxon>Eukaryota</taxon>
        <taxon>Sar</taxon>
        <taxon>Alveolata</taxon>
        <taxon>Ciliophora</taxon>
        <taxon>Intramacronucleata</taxon>
        <taxon>Oligohymenophorea</taxon>
        <taxon>Hymenostomatida</taxon>
        <taxon>Tetrahymenina</taxon>
        <taxon>Tetrahymenidae</taxon>
        <taxon>Tetrahymena</taxon>
    </lineage>
</organism>
<evidence type="ECO:0000313" key="3">
    <source>
        <dbReference type="EMBL" id="EAS04120.1"/>
    </source>
</evidence>
<dbReference type="GeneID" id="7840783"/>